<keyword evidence="3" id="KW-1185">Reference proteome</keyword>
<evidence type="ECO:0000256" key="1">
    <source>
        <dbReference type="SAM" id="MobiDB-lite"/>
    </source>
</evidence>
<reference evidence="3" key="1">
    <citation type="journal article" date="2021" name="Nat. Commun.">
        <title>Genomic analyses provide insights into spinach domestication and the genetic basis of agronomic traits.</title>
        <authorList>
            <person name="Cai X."/>
            <person name="Sun X."/>
            <person name="Xu C."/>
            <person name="Sun H."/>
            <person name="Wang X."/>
            <person name="Ge C."/>
            <person name="Zhang Z."/>
            <person name="Wang Q."/>
            <person name="Fei Z."/>
            <person name="Jiao C."/>
            <person name="Wang Q."/>
        </authorList>
    </citation>
    <scope>NUCLEOTIDE SEQUENCE [LARGE SCALE GENOMIC DNA]</scope>
    <source>
        <strain evidence="3">cv. Varoflay</strain>
    </source>
</reference>
<gene>
    <name evidence="4" type="primary">LOC110802810</name>
</gene>
<dbReference type="PANTHER" id="PTHR36760">
    <property type="entry name" value="ACIDIC LEUCINE-RICH NUCLEAR PHOSPHOPROTEIN 32 FAMILY B PROTEIN"/>
    <property type="match status" value="1"/>
</dbReference>
<keyword evidence="2" id="KW-1133">Transmembrane helix</keyword>
<feature type="transmembrane region" description="Helical" evidence="2">
    <location>
        <begin position="48"/>
        <end position="70"/>
    </location>
</feature>
<feature type="compositionally biased region" description="Basic and acidic residues" evidence="1">
    <location>
        <begin position="170"/>
        <end position="199"/>
    </location>
</feature>
<proteinExistence type="predicted"/>
<dbReference type="OrthoDB" id="1939140at2759"/>
<reference evidence="4" key="2">
    <citation type="submission" date="2025-08" db="UniProtKB">
        <authorList>
            <consortium name="RefSeq"/>
        </authorList>
    </citation>
    <scope>IDENTIFICATION</scope>
    <source>
        <tissue evidence="4">Leaf</tissue>
    </source>
</reference>
<keyword evidence="2" id="KW-0812">Transmembrane</keyword>
<accession>A0A9R0JA01</accession>
<sequence length="375" mass="42370">MKEFWFQSTKFNNKSSNFTIFCSFILSHPLYFSYLIFFSPYLFKLLSFLSPLFFTTSLLLLSLLTTLIPLSSIINSKEGLITTAYNSLLENLQPDLEDEGGKSTPIEEFEVYKVVFEIPTIEENPVEIEKIEETPVEIEKIQEYPDEFFEAKGSNVGKGTGGKCESLTMEREREKVGANPEKVKEEEGLKKVETKKGSEAIKSTKSGSLRVNDHKKFSETFSQTLGAQPNMGSFGSMRKEKEWRRTLACKLFEERHNGSNNHVSVNGGGGRGGEEGMDSLWETYETELLNKVKTNKVEESTKKGKKGEEKMEDLIMGNEEDDDNYDDNGKFCCLQALKLSAGKMNLSMGMKISKAFKGIGFLQNHVKKHGKKGYK</sequence>
<evidence type="ECO:0000256" key="2">
    <source>
        <dbReference type="SAM" id="Phobius"/>
    </source>
</evidence>
<feature type="transmembrane region" description="Helical" evidence="2">
    <location>
        <begin position="20"/>
        <end position="42"/>
    </location>
</feature>
<evidence type="ECO:0000313" key="4">
    <source>
        <dbReference type="RefSeq" id="XP_021863961.1"/>
    </source>
</evidence>
<name>A0A9R0JA01_SPIOL</name>
<dbReference type="Proteomes" id="UP000813463">
    <property type="component" value="Chromosome 1"/>
</dbReference>
<keyword evidence="2" id="KW-0472">Membrane</keyword>
<dbReference type="AlphaFoldDB" id="A0A9R0JA01"/>
<organism evidence="3 4">
    <name type="scientific">Spinacia oleracea</name>
    <name type="common">Spinach</name>
    <dbReference type="NCBI Taxonomy" id="3562"/>
    <lineage>
        <taxon>Eukaryota</taxon>
        <taxon>Viridiplantae</taxon>
        <taxon>Streptophyta</taxon>
        <taxon>Embryophyta</taxon>
        <taxon>Tracheophyta</taxon>
        <taxon>Spermatophyta</taxon>
        <taxon>Magnoliopsida</taxon>
        <taxon>eudicotyledons</taxon>
        <taxon>Gunneridae</taxon>
        <taxon>Pentapetalae</taxon>
        <taxon>Caryophyllales</taxon>
        <taxon>Chenopodiaceae</taxon>
        <taxon>Chenopodioideae</taxon>
        <taxon>Anserineae</taxon>
        <taxon>Spinacia</taxon>
    </lineage>
</organism>
<dbReference type="RefSeq" id="XP_021863961.1">
    <property type="nucleotide sequence ID" value="XM_022008269.2"/>
</dbReference>
<dbReference type="KEGG" id="soe:110802810"/>
<dbReference type="PANTHER" id="PTHR36760:SF1">
    <property type="entry name" value="ACIDIC LEUCINE-RICH NUCLEAR PHOSPHOPROTEIN 32 FAMILY B PROTEIN"/>
    <property type="match status" value="1"/>
</dbReference>
<dbReference type="GeneID" id="110802810"/>
<protein>
    <submittedName>
        <fullName evidence="4">Uncharacterized protein</fullName>
    </submittedName>
</protein>
<evidence type="ECO:0000313" key="3">
    <source>
        <dbReference type="Proteomes" id="UP000813463"/>
    </source>
</evidence>
<feature type="region of interest" description="Disordered" evidence="1">
    <location>
        <begin position="170"/>
        <end position="201"/>
    </location>
</feature>